<evidence type="ECO:0000256" key="8">
    <source>
        <dbReference type="ARBA" id="ARBA00038436"/>
    </source>
</evidence>
<evidence type="ECO:0000256" key="2">
    <source>
        <dbReference type="ARBA" id="ARBA00022448"/>
    </source>
</evidence>
<comment type="function">
    <text evidence="9">Part of the tripartite ATP-independent periplasmic (TRAP) transport system.</text>
</comment>
<feature type="transmembrane region" description="Helical" evidence="9">
    <location>
        <begin position="136"/>
        <end position="154"/>
    </location>
</feature>
<keyword evidence="12" id="KW-1185">Reference proteome</keyword>
<reference evidence="11 12" key="1">
    <citation type="journal article" date="2015" name="Genome Announc.">
        <title>Genome Assemblies of Three Soil-Associated Devosia species: D. insulae, D. limi, and D. soli.</title>
        <authorList>
            <person name="Hassan Y.I."/>
            <person name="Lepp D."/>
            <person name="Zhou T."/>
        </authorList>
    </citation>
    <scope>NUCLEOTIDE SEQUENCE [LARGE SCALE GENOMIC DNA]</scope>
    <source>
        <strain evidence="11 12">DS-56</strain>
    </source>
</reference>
<feature type="transmembrane region" description="Helical" evidence="9">
    <location>
        <begin position="103"/>
        <end position="124"/>
    </location>
</feature>
<dbReference type="Proteomes" id="UP000095463">
    <property type="component" value="Unassembled WGS sequence"/>
</dbReference>
<evidence type="ECO:0000256" key="3">
    <source>
        <dbReference type="ARBA" id="ARBA00022475"/>
    </source>
</evidence>
<gene>
    <name evidence="11" type="ORF">VW23_002370</name>
</gene>
<sequence length="186" mass="20474">MTAARPRLRKLGRALSALSTAALYLAGFFLVLMTLFVGWQVFTRYVLNWSNAWTEPAAVFLMSWFIFLGSAVGIRENYHLGFDVLLYVLPRSGKKYLRTISDLVVLAFALGMVVYGMQLVLLSWAARMPTLGIPEGAKYISVVAGGALIVIFALERLVLRWSGVDIDADVNLDLDAVPDAGTVKEV</sequence>
<feature type="transmembrane region" description="Helical" evidence="9">
    <location>
        <begin position="57"/>
        <end position="74"/>
    </location>
</feature>
<keyword evidence="7 9" id="KW-0472">Membrane</keyword>
<dbReference type="AlphaFoldDB" id="A0A1E5XKL9"/>
<dbReference type="InterPro" id="IPR055348">
    <property type="entry name" value="DctQ"/>
</dbReference>
<comment type="subunit">
    <text evidence="9">The complex comprises the extracytoplasmic solute receptor protein and the two transmembrane proteins.</text>
</comment>
<keyword evidence="6 9" id="KW-1133">Transmembrane helix</keyword>
<keyword evidence="2 9" id="KW-0813">Transport</keyword>
<evidence type="ECO:0000256" key="6">
    <source>
        <dbReference type="ARBA" id="ARBA00022989"/>
    </source>
</evidence>
<comment type="caution">
    <text evidence="11">The sequence shown here is derived from an EMBL/GenBank/DDBJ whole genome shotgun (WGS) entry which is preliminary data.</text>
</comment>
<dbReference type="GO" id="GO:0022857">
    <property type="term" value="F:transmembrane transporter activity"/>
    <property type="evidence" value="ECO:0007669"/>
    <property type="project" value="UniProtKB-UniRule"/>
</dbReference>
<dbReference type="EMBL" id="LAJE02000323">
    <property type="protein sequence ID" value="OEO29139.1"/>
    <property type="molecule type" value="Genomic_DNA"/>
</dbReference>
<dbReference type="Pfam" id="PF04290">
    <property type="entry name" value="DctQ"/>
    <property type="match status" value="1"/>
</dbReference>
<keyword evidence="5 9" id="KW-0812">Transmembrane</keyword>
<evidence type="ECO:0000256" key="1">
    <source>
        <dbReference type="ARBA" id="ARBA00004429"/>
    </source>
</evidence>
<evidence type="ECO:0000256" key="9">
    <source>
        <dbReference type="RuleBase" id="RU369079"/>
    </source>
</evidence>
<evidence type="ECO:0000259" key="10">
    <source>
        <dbReference type="Pfam" id="PF04290"/>
    </source>
</evidence>
<evidence type="ECO:0000313" key="12">
    <source>
        <dbReference type="Proteomes" id="UP000095463"/>
    </source>
</evidence>
<protein>
    <recommendedName>
        <fullName evidence="9">TRAP transporter small permease protein</fullName>
    </recommendedName>
</protein>
<evidence type="ECO:0000256" key="4">
    <source>
        <dbReference type="ARBA" id="ARBA00022519"/>
    </source>
</evidence>
<comment type="subcellular location">
    <subcellularLocation>
        <location evidence="1 9">Cell inner membrane</location>
        <topology evidence="1 9">Multi-pass membrane protein</topology>
    </subcellularLocation>
</comment>
<dbReference type="GO" id="GO:0005886">
    <property type="term" value="C:plasma membrane"/>
    <property type="evidence" value="ECO:0007669"/>
    <property type="project" value="UniProtKB-SubCell"/>
</dbReference>
<evidence type="ECO:0000313" key="11">
    <source>
        <dbReference type="EMBL" id="OEO29139.1"/>
    </source>
</evidence>
<keyword evidence="4 9" id="KW-0997">Cell inner membrane</keyword>
<feature type="transmembrane region" description="Helical" evidence="9">
    <location>
        <begin position="21"/>
        <end position="42"/>
    </location>
</feature>
<proteinExistence type="inferred from homology"/>
<dbReference type="InterPro" id="IPR007387">
    <property type="entry name" value="TRAP_DctQ"/>
</dbReference>
<evidence type="ECO:0000256" key="5">
    <source>
        <dbReference type="ARBA" id="ARBA00022692"/>
    </source>
</evidence>
<dbReference type="PANTHER" id="PTHR35011">
    <property type="entry name" value="2,3-DIKETO-L-GULONATE TRAP TRANSPORTER SMALL PERMEASE PROTEIN YIAM"/>
    <property type="match status" value="1"/>
</dbReference>
<organism evidence="11 12">
    <name type="scientific">Devosia insulae DS-56</name>
    <dbReference type="NCBI Taxonomy" id="1116389"/>
    <lineage>
        <taxon>Bacteria</taxon>
        <taxon>Pseudomonadati</taxon>
        <taxon>Pseudomonadota</taxon>
        <taxon>Alphaproteobacteria</taxon>
        <taxon>Hyphomicrobiales</taxon>
        <taxon>Devosiaceae</taxon>
        <taxon>Devosia</taxon>
    </lineage>
</organism>
<dbReference type="GO" id="GO:0015740">
    <property type="term" value="P:C4-dicarboxylate transport"/>
    <property type="evidence" value="ECO:0007669"/>
    <property type="project" value="TreeGrafter"/>
</dbReference>
<dbReference type="PANTHER" id="PTHR35011:SF11">
    <property type="entry name" value="TRAP TRANSPORTER SMALL PERMEASE PROTEIN"/>
    <property type="match status" value="1"/>
</dbReference>
<keyword evidence="3" id="KW-1003">Cell membrane</keyword>
<name>A0A1E5XKL9_9HYPH</name>
<accession>A0A1E5XKL9</accession>
<evidence type="ECO:0000256" key="7">
    <source>
        <dbReference type="ARBA" id="ARBA00023136"/>
    </source>
</evidence>
<comment type="similarity">
    <text evidence="8 9">Belongs to the TRAP transporter small permease family.</text>
</comment>
<feature type="domain" description="Tripartite ATP-independent periplasmic transporters DctQ component" evidence="10">
    <location>
        <begin position="33"/>
        <end position="161"/>
    </location>
</feature>